<reference evidence="1 2" key="1">
    <citation type="journal article" date="2022" name="New Phytol.">
        <title>Ecological generalism drives hyperdiversity of secondary metabolite gene clusters in xylarialean endophytes.</title>
        <authorList>
            <person name="Franco M.E.E."/>
            <person name="Wisecaver J.H."/>
            <person name="Arnold A.E."/>
            <person name="Ju Y.M."/>
            <person name="Slot J.C."/>
            <person name="Ahrendt S."/>
            <person name="Moore L.P."/>
            <person name="Eastman K.E."/>
            <person name="Scott K."/>
            <person name="Konkel Z."/>
            <person name="Mondo S.J."/>
            <person name="Kuo A."/>
            <person name="Hayes R.D."/>
            <person name="Haridas S."/>
            <person name="Andreopoulos B."/>
            <person name="Riley R."/>
            <person name="LaButti K."/>
            <person name="Pangilinan J."/>
            <person name="Lipzen A."/>
            <person name="Amirebrahimi M."/>
            <person name="Yan J."/>
            <person name="Adam C."/>
            <person name="Keymanesh K."/>
            <person name="Ng V."/>
            <person name="Louie K."/>
            <person name="Northen T."/>
            <person name="Drula E."/>
            <person name="Henrissat B."/>
            <person name="Hsieh H.M."/>
            <person name="Youens-Clark K."/>
            <person name="Lutzoni F."/>
            <person name="Miadlikowska J."/>
            <person name="Eastwood D.C."/>
            <person name="Hamelin R.C."/>
            <person name="Grigoriev I.V."/>
            <person name="U'Ren J.M."/>
        </authorList>
    </citation>
    <scope>NUCLEOTIDE SEQUENCE [LARGE SCALE GENOMIC DNA]</scope>
    <source>
        <strain evidence="1 2">ER1909</strain>
    </source>
</reference>
<gene>
    <name evidence="1" type="ORF">F4821DRAFT_222679</name>
</gene>
<accession>A0ACC0DKJ9</accession>
<protein>
    <submittedName>
        <fullName evidence="1">Heterokaryon incompatibility protein-domain-containing protein</fullName>
    </submittedName>
</protein>
<comment type="caution">
    <text evidence="1">The sequence shown here is derived from an EMBL/GenBank/DDBJ whole genome shotgun (WGS) entry which is preliminary data.</text>
</comment>
<sequence length="571" mass="66384">MARTWLRDCERNHLNCLRYAASELPTRVIDVGTDRNSQTLRIIHSRGRVARYVTLSHCWGDDVLHVLTTKTLERFQEGLLLHDLPANFRDAIIITRELGIRYLWIDSLCILQDSKRDWENESKKMGQFYSNSTLTISALISESARGILRREAKPLRPKTAQLHVYSNSKESRQVTIEMMGDDETLRSLDRDSPLNSRGWVLQESLLSPRQLFYGDRQIYWKCPRGYESGDGLPAKGRTPDRRYRVISSQVLYRDRLKKPPKDPVKTEELLHEYYDIVKTYSSRNLTYDSDKLPAFAGLAQRIHTMLPGQYLAGLWSYDFHRGLCWYLTTPKTRLPAYRAPSWSWASTNEQVMYFWLRKFKSDRYQLQLLEYDVSLRDESNPYGETKAGRAVVQGYTRPLVAYKQVYGRHNTHVVHGSAVFDELGGSWNEKAFSGTAENDNGLLWFDDGLEPDAYVSREYLVLLIGRYYTPLLEESEDDEDEDEDSEEDGYDRMDEESEEVKEVTYDKKYQEDSEDEETNGSGEDSHFHGLILSKVANRKGDEYERVGYATFNTSISLAWVQKWDSKILKLV</sequence>
<evidence type="ECO:0000313" key="2">
    <source>
        <dbReference type="Proteomes" id="UP001497680"/>
    </source>
</evidence>
<dbReference type="EMBL" id="MU394281">
    <property type="protein sequence ID" value="KAI6093319.1"/>
    <property type="molecule type" value="Genomic_DNA"/>
</dbReference>
<proteinExistence type="predicted"/>
<keyword evidence="2" id="KW-1185">Reference proteome</keyword>
<organism evidence="1 2">
    <name type="scientific">Hypoxylon rubiginosum</name>
    <dbReference type="NCBI Taxonomy" id="110542"/>
    <lineage>
        <taxon>Eukaryota</taxon>
        <taxon>Fungi</taxon>
        <taxon>Dikarya</taxon>
        <taxon>Ascomycota</taxon>
        <taxon>Pezizomycotina</taxon>
        <taxon>Sordariomycetes</taxon>
        <taxon>Xylariomycetidae</taxon>
        <taxon>Xylariales</taxon>
        <taxon>Hypoxylaceae</taxon>
        <taxon>Hypoxylon</taxon>
    </lineage>
</organism>
<name>A0ACC0DKJ9_9PEZI</name>
<dbReference type="Proteomes" id="UP001497680">
    <property type="component" value="Unassembled WGS sequence"/>
</dbReference>
<evidence type="ECO:0000313" key="1">
    <source>
        <dbReference type="EMBL" id="KAI6093319.1"/>
    </source>
</evidence>